<dbReference type="EMBL" id="NGKC01000003">
    <property type="protein sequence ID" value="RSU13340.1"/>
    <property type="molecule type" value="Genomic_DNA"/>
</dbReference>
<keyword evidence="2" id="KW-1185">Reference proteome</keyword>
<dbReference type="InterPro" id="IPR012550">
    <property type="entry name" value="DUF1706"/>
</dbReference>
<dbReference type="Proteomes" id="UP000286773">
    <property type="component" value="Unassembled WGS sequence"/>
</dbReference>
<comment type="caution">
    <text evidence="1">The sequence shown here is derived from an EMBL/GenBank/DDBJ whole genome shotgun (WGS) entry which is preliminary data.</text>
</comment>
<dbReference type="PANTHER" id="PTHR40658:SF4">
    <property type="entry name" value="HYPOTHETICAL CYTOSOLIC PROTEIN"/>
    <property type="match status" value="1"/>
</dbReference>
<dbReference type="Pfam" id="PF08020">
    <property type="entry name" value="DUF1706"/>
    <property type="match status" value="1"/>
</dbReference>
<organism evidence="1 2">
    <name type="scientific">Vagococcus acidifermentans</name>
    <dbReference type="NCBI Taxonomy" id="564710"/>
    <lineage>
        <taxon>Bacteria</taxon>
        <taxon>Bacillati</taxon>
        <taxon>Bacillota</taxon>
        <taxon>Bacilli</taxon>
        <taxon>Lactobacillales</taxon>
        <taxon>Enterococcaceae</taxon>
        <taxon>Vagococcus</taxon>
    </lineage>
</organism>
<dbReference type="SUPFAM" id="SSF109854">
    <property type="entry name" value="DinB/YfiT-like putative metalloenzymes"/>
    <property type="match status" value="1"/>
</dbReference>
<dbReference type="RefSeq" id="WP_126812645.1">
    <property type="nucleotide sequence ID" value="NZ_NGKC01000003.1"/>
</dbReference>
<evidence type="ECO:0000313" key="1">
    <source>
        <dbReference type="EMBL" id="RSU13340.1"/>
    </source>
</evidence>
<dbReference type="Gene3D" id="1.20.120.450">
    <property type="entry name" value="dinb family like domain"/>
    <property type="match status" value="1"/>
</dbReference>
<name>A0A430AZ21_9ENTE</name>
<reference evidence="1 2" key="1">
    <citation type="submission" date="2017-05" db="EMBL/GenBank/DDBJ databases">
        <title>Vagococcus spp. assemblies.</title>
        <authorList>
            <person name="Gulvik C.A."/>
        </authorList>
    </citation>
    <scope>NUCLEOTIDE SEQUENCE [LARGE SCALE GENOMIC DNA]</scope>
    <source>
        <strain evidence="1 2">LMG 24798</strain>
    </source>
</reference>
<evidence type="ECO:0008006" key="3">
    <source>
        <dbReference type="Google" id="ProtNLM"/>
    </source>
</evidence>
<dbReference type="PIRSF" id="PIRSF031551">
    <property type="entry name" value="DUF1706"/>
    <property type="match status" value="1"/>
</dbReference>
<dbReference type="AlphaFoldDB" id="A0A430AZ21"/>
<accession>A0A430AZ21</accession>
<dbReference type="OrthoDB" id="9786621at2"/>
<gene>
    <name evidence="1" type="ORF">CBF27_03945</name>
</gene>
<protein>
    <recommendedName>
        <fullName evidence="3">ClbS/DfsB family four-helix bundle protein</fullName>
    </recommendedName>
</protein>
<evidence type="ECO:0000313" key="2">
    <source>
        <dbReference type="Proteomes" id="UP000286773"/>
    </source>
</evidence>
<dbReference type="InterPro" id="IPR034660">
    <property type="entry name" value="DinB/YfiT-like"/>
</dbReference>
<proteinExistence type="predicted"/>
<sequence>MARPQTKQDLLQAAQTNFEKMTDLIDSIPLENQEQIFPFDDRDRTIRDVLVHLYEWHRLLLNWVDANQNGRARPFFPAPYNWRNYGEMNLQFWKQHQHTPLVQAKQLVKSSHHEVLDLIDDYSTEELFTKKYFSWTGTTSLGSYMVSSTSSHYDWAIKKIKRFKKEL</sequence>
<dbReference type="PANTHER" id="PTHR40658">
    <property type="match status" value="1"/>
</dbReference>